<reference evidence="2" key="1">
    <citation type="submission" date="2018-02" db="EMBL/GenBank/DDBJ databases">
        <authorList>
            <person name="Cohen D.B."/>
            <person name="Kent A.D."/>
        </authorList>
    </citation>
    <scope>NUCLEOTIDE SEQUENCE</scope>
</reference>
<name>A0A2N9GY16_FAGSY</name>
<gene>
    <name evidence="2" type="ORF">FSB_LOCUS32096</name>
</gene>
<evidence type="ECO:0000313" key="2">
    <source>
        <dbReference type="EMBL" id="SPD04214.1"/>
    </source>
</evidence>
<proteinExistence type="predicted"/>
<feature type="domain" description="Reverse transcriptase zinc-binding" evidence="1">
    <location>
        <begin position="24"/>
        <end position="80"/>
    </location>
</feature>
<evidence type="ECO:0000259" key="1">
    <source>
        <dbReference type="Pfam" id="PF13966"/>
    </source>
</evidence>
<dbReference type="Pfam" id="PF13966">
    <property type="entry name" value="zf-RVT"/>
    <property type="match status" value="1"/>
</dbReference>
<sequence length="132" mass="14859">MLPCARLIGSSRRAAVEAMQGWGFTSRSYYYALIDRRGVRFPWKSIWRVKAPPRVAFFVWTATWGRILTCDNLCGVGIRWRGGVVCVVVMGKLWTTCYCIAVQFRSFGIMSSYFPGPLGFAKAGGRFAVWVA</sequence>
<dbReference type="EMBL" id="OIVN01002509">
    <property type="protein sequence ID" value="SPD04214.1"/>
    <property type="molecule type" value="Genomic_DNA"/>
</dbReference>
<protein>
    <recommendedName>
        <fullName evidence="1">Reverse transcriptase zinc-binding domain-containing protein</fullName>
    </recommendedName>
</protein>
<accession>A0A2N9GY16</accession>
<dbReference type="InterPro" id="IPR026960">
    <property type="entry name" value="RVT-Znf"/>
</dbReference>
<organism evidence="2">
    <name type="scientific">Fagus sylvatica</name>
    <name type="common">Beechnut</name>
    <dbReference type="NCBI Taxonomy" id="28930"/>
    <lineage>
        <taxon>Eukaryota</taxon>
        <taxon>Viridiplantae</taxon>
        <taxon>Streptophyta</taxon>
        <taxon>Embryophyta</taxon>
        <taxon>Tracheophyta</taxon>
        <taxon>Spermatophyta</taxon>
        <taxon>Magnoliopsida</taxon>
        <taxon>eudicotyledons</taxon>
        <taxon>Gunneridae</taxon>
        <taxon>Pentapetalae</taxon>
        <taxon>rosids</taxon>
        <taxon>fabids</taxon>
        <taxon>Fagales</taxon>
        <taxon>Fagaceae</taxon>
        <taxon>Fagus</taxon>
    </lineage>
</organism>
<dbReference type="AlphaFoldDB" id="A0A2N9GY16"/>